<proteinExistence type="predicted"/>
<gene>
    <name evidence="1" type="ORF">C1S79_01225</name>
</gene>
<dbReference type="AlphaFoldDB" id="A0AA94RG13"/>
<comment type="caution">
    <text evidence="1">The sequence shown here is derived from an EMBL/GenBank/DDBJ whole genome shotgun (WGS) entry which is preliminary data.</text>
</comment>
<protein>
    <recommendedName>
        <fullName evidence="3">RNA polymerase subunit sigma-70</fullName>
    </recommendedName>
</protein>
<evidence type="ECO:0000313" key="1">
    <source>
        <dbReference type="EMBL" id="TLH81094.1"/>
    </source>
</evidence>
<sequence length="100" mass="11149">MNLLGEEDAYRALNGIYDDVPDDDVFEEPEPEPDPVLADFYSGNSLRALAEARDGLDAAKERYDQAVVRARAAGWTWPEIARVLGVSKQALHSRFRDRAG</sequence>
<dbReference type="EMBL" id="POTM01000003">
    <property type="protein sequence ID" value="TLH81094.1"/>
    <property type="molecule type" value="Genomic_DNA"/>
</dbReference>
<dbReference type="Proteomes" id="UP000309984">
    <property type="component" value="Unassembled WGS sequence"/>
</dbReference>
<accession>A0AA94RG13</accession>
<dbReference type="InterPro" id="IPR036388">
    <property type="entry name" value="WH-like_DNA-bd_sf"/>
</dbReference>
<reference evidence="1 2" key="1">
    <citation type="submission" date="2018-01" db="EMBL/GenBank/DDBJ databases">
        <title>Comparative genomics of Mycobacterium mucogenicum and Mycobacterium neoaurum clade members emphasizing tRNA and non-coding RNA.</title>
        <authorList>
            <person name="Behra P.R.K."/>
            <person name="Pettersson B.M.F."/>
            <person name="Das S."/>
            <person name="Dasgupta S."/>
            <person name="Kirsebom L.A."/>
        </authorList>
    </citation>
    <scope>NUCLEOTIDE SEQUENCE [LARGE SCALE GENOMIC DNA]</scope>
    <source>
        <strain evidence="1 2">DSM 45104</strain>
    </source>
</reference>
<dbReference type="Gene3D" id="1.10.10.10">
    <property type="entry name" value="Winged helix-like DNA-binding domain superfamily/Winged helix DNA-binding domain"/>
    <property type="match status" value="1"/>
</dbReference>
<name>A0AA94RG13_9MYCO</name>
<keyword evidence="2" id="KW-1185">Reference proteome</keyword>
<dbReference type="Pfam" id="PF13384">
    <property type="entry name" value="HTH_23"/>
    <property type="match status" value="1"/>
</dbReference>
<evidence type="ECO:0000313" key="2">
    <source>
        <dbReference type="Proteomes" id="UP000309984"/>
    </source>
</evidence>
<evidence type="ECO:0008006" key="3">
    <source>
        <dbReference type="Google" id="ProtNLM"/>
    </source>
</evidence>
<organism evidence="1 2">
    <name type="scientific">Mycolicibacterium phocaicum</name>
    <dbReference type="NCBI Taxonomy" id="319706"/>
    <lineage>
        <taxon>Bacteria</taxon>
        <taxon>Bacillati</taxon>
        <taxon>Actinomycetota</taxon>
        <taxon>Actinomycetes</taxon>
        <taxon>Mycobacteriales</taxon>
        <taxon>Mycobacteriaceae</taxon>
        <taxon>Mycolicibacterium</taxon>
    </lineage>
</organism>